<gene>
    <name evidence="2" type="ORF">AOR01nite_06430</name>
</gene>
<organism evidence="2 3">
    <name type="scientific">Acetobacter orleanensis</name>
    <dbReference type="NCBI Taxonomy" id="104099"/>
    <lineage>
        <taxon>Bacteria</taxon>
        <taxon>Pseudomonadati</taxon>
        <taxon>Pseudomonadota</taxon>
        <taxon>Alphaproteobacteria</taxon>
        <taxon>Acetobacterales</taxon>
        <taxon>Acetobacteraceae</taxon>
        <taxon>Acetobacter</taxon>
    </lineage>
</organism>
<name>A0A4Y3TIM6_9PROT</name>
<keyword evidence="1" id="KW-0812">Transmembrane</keyword>
<keyword evidence="3" id="KW-1185">Reference proteome</keyword>
<evidence type="ECO:0000313" key="2">
    <source>
        <dbReference type="EMBL" id="GEB82166.1"/>
    </source>
</evidence>
<dbReference type="AlphaFoldDB" id="A0A4Y3TIM6"/>
<dbReference type="Proteomes" id="UP000317617">
    <property type="component" value="Unassembled WGS sequence"/>
</dbReference>
<evidence type="ECO:0000256" key="1">
    <source>
        <dbReference type="SAM" id="Phobius"/>
    </source>
</evidence>
<reference evidence="2 3" key="1">
    <citation type="submission" date="2019-06" db="EMBL/GenBank/DDBJ databases">
        <title>Whole genome shotgun sequence of Acetobacter orleanensis NBRC 13752.</title>
        <authorList>
            <person name="Hosoyama A."/>
            <person name="Uohara A."/>
            <person name="Ohji S."/>
            <person name="Ichikawa N."/>
        </authorList>
    </citation>
    <scope>NUCLEOTIDE SEQUENCE [LARGE SCALE GENOMIC DNA]</scope>
    <source>
        <strain evidence="2 3">NBRC 13752</strain>
    </source>
</reference>
<keyword evidence="1" id="KW-0472">Membrane</keyword>
<dbReference type="EMBL" id="BJMU01000002">
    <property type="protein sequence ID" value="GEB82166.1"/>
    <property type="molecule type" value="Genomic_DNA"/>
</dbReference>
<proteinExistence type="predicted"/>
<feature type="transmembrane region" description="Helical" evidence="1">
    <location>
        <begin position="6"/>
        <end position="24"/>
    </location>
</feature>
<evidence type="ECO:0000313" key="3">
    <source>
        <dbReference type="Proteomes" id="UP000317617"/>
    </source>
</evidence>
<sequence>MSLHSASVTLFAKILLGCFFLPAIPEFRKQGVDKSICQIGTELAARRKPTRGAP</sequence>
<comment type="caution">
    <text evidence="2">The sequence shown here is derived from an EMBL/GenBank/DDBJ whole genome shotgun (WGS) entry which is preliminary data.</text>
</comment>
<protein>
    <submittedName>
        <fullName evidence="2">Uncharacterized protein</fullName>
    </submittedName>
</protein>
<keyword evidence="1" id="KW-1133">Transmembrane helix</keyword>
<accession>A0A4Y3TIM6</accession>